<evidence type="ECO:0000313" key="8">
    <source>
        <dbReference type="EMBL" id="CAC5424949.1"/>
    </source>
</evidence>
<dbReference type="EMBL" id="CACVKT020010119">
    <property type="protein sequence ID" value="CAC5424949.1"/>
    <property type="molecule type" value="Genomic_DNA"/>
</dbReference>
<dbReference type="EC" id="2.3.1.-" evidence="4"/>
<dbReference type="GO" id="GO:0006086">
    <property type="term" value="P:pyruvate decarboxylation to acetyl-CoA"/>
    <property type="evidence" value="ECO:0007669"/>
    <property type="project" value="InterPro"/>
</dbReference>
<feature type="compositionally biased region" description="Basic and acidic residues" evidence="5">
    <location>
        <begin position="155"/>
        <end position="168"/>
    </location>
</feature>
<dbReference type="PANTHER" id="PTHR23151">
    <property type="entry name" value="DIHYDROLIPOAMIDE ACETYL/SUCCINYL-TRANSFERASE-RELATED"/>
    <property type="match status" value="1"/>
</dbReference>
<feature type="compositionally biased region" description="Low complexity" evidence="5">
    <location>
        <begin position="136"/>
        <end position="150"/>
    </location>
</feature>
<dbReference type="FunFam" id="2.40.50.100:FF:000010">
    <property type="entry name" value="Acetyltransferase component of pyruvate dehydrogenase complex"/>
    <property type="match status" value="1"/>
</dbReference>
<evidence type="ECO:0000256" key="2">
    <source>
        <dbReference type="ARBA" id="ARBA00022823"/>
    </source>
</evidence>
<evidence type="ECO:0000259" key="7">
    <source>
        <dbReference type="PROSITE" id="PS51826"/>
    </source>
</evidence>
<keyword evidence="4 8" id="KW-0012">Acyltransferase</keyword>
<comment type="similarity">
    <text evidence="1 4">Belongs to the 2-oxoacid dehydrogenase family.</text>
</comment>
<dbReference type="InterPro" id="IPR003016">
    <property type="entry name" value="2-oxoA_DH_lipoyl-BS"/>
</dbReference>
<dbReference type="SUPFAM" id="SSF52777">
    <property type="entry name" value="CoA-dependent acyltransferases"/>
    <property type="match status" value="1"/>
</dbReference>
<dbReference type="Pfam" id="PF00364">
    <property type="entry name" value="Biotin_lipoyl"/>
    <property type="match status" value="1"/>
</dbReference>
<gene>
    <name evidence="8" type="ORF">MCOR_56808</name>
</gene>
<feature type="region of interest" description="Disordered" evidence="5">
    <location>
        <begin position="135"/>
        <end position="171"/>
    </location>
</feature>
<feature type="compositionally biased region" description="Polar residues" evidence="5">
    <location>
        <begin position="239"/>
        <end position="249"/>
    </location>
</feature>
<keyword evidence="4 8" id="KW-0808">Transferase</keyword>
<dbReference type="PANTHER" id="PTHR23151:SF90">
    <property type="entry name" value="DIHYDROLIPOYLLYSINE-RESIDUE ACETYLTRANSFERASE COMPONENT OF PYRUVATE DEHYDROGENASE COMPLEX, MITOCHONDRIAL-RELATED"/>
    <property type="match status" value="1"/>
</dbReference>
<keyword evidence="2 4" id="KW-0450">Lipoyl</keyword>
<dbReference type="InterPro" id="IPR023213">
    <property type="entry name" value="CAT-like_dom_sf"/>
</dbReference>
<organism evidence="8 9">
    <name type="scientific">Mytilus coruscus</name>
    <name type="common">Sea mussel</name>
    <dbReference type="NCBI Taxonomy" id="42192"/>
    <lineage>
        <taxon>Eukaryota</taxon>
        <taxon>Metazoa</taxon>
        <taxon>Spiralia</taxon>
        <taxon>Lophotrochozoa</taxon>
        <taxon>Mollusca</taxon>
        <taxon>Bivalvia</taxon>
        <taxon>Autobranchia</taxon>
        <taxon>Pteriomorphia</taxon>
        <taxon>Mytilida</taxon>
        <taxon>Mytiloidea</taxon>
        <taxon>Mytilidae</taxon>
        <taxon>Mytilinae</taxon>
        <taxon>Mytilus</taxon>
    </lineage>
</organism>
<dbReference type="GO" id="GO:0005739">
    <property type="term" value="C:mitochondrion"/>
    <property type="evidence" value="ECO:0007669"/>
    <property type="project" value="TreeGrafter"/>
</dbReference>
<evidence type="ECO:0000256" key="1">
    <source>
        <dbReference type="ARBA" id="ARBA00007317"/>
    </source>
</evidence>
<evidence type="ECO:0000313" key="9">
    <source>
        <dbReference type="Proteomes" id="UP000507470"/>
    </source>
</evidence>
<dbReference type="Gene3D" id="3.30.559.10">
    <property type="entry name" value="Chloramphenicol acetyltransferase-like domain"/>
    <property type="match status" value="1"/>
</dbReference>
<feature type="domain" description="Lipoyl-binding" evidence="6">
    <location>
        <begin position="48"/>
        <end position="124"/>
    </location>
</feature>
<dbReference type="PROSITE" id="PS00189">
    <property type="entry name" value="LIPOYL"/>
    <property type="match status" value="1"/>
</dbReference>
<name>A0A6J8EWB4_MYTCO</name>
<keyword evidence="9" id="KW-1185">Reference proteome</keyword>
<dbReference type="PROSITE" id="PS51826">
    <property type="entry name" value="PSBD"/>
    <property type="match status" value="1"/>
</dbReference>
<dbReference type="Gene3D" id="4.10.320.10">
    <property type="entry name" value="E3-binding domain"/>
    <property type="match status" value="2"/>
</dbReference>
<evidence type="ECO:0000256" key="3">
    <source>
        <dbReference type="ARBA" id="ARBA00022946"/>
    </source>
</evidence>
<accession>A0A6J8EWB4</accession>
<dbReference type="OrthoDB" id="537444at2759"/>
<dbReference type="Gene3D" id="2.40.50.100">
    <property type="match status" value="1"/>
</dbReference>
<dbReference type="InterPro" id="IPR011053">
    <property type="entry name" value="Single_hybrid_motif"/>
</dbReference>
<reference evidence="8 9" key="1">
    <citation type="submission" date="2020-06" db="EMBL/GenBank/DDBJ databases">
        <authorList>
            <person name="Li R."/>
            <person name="Bekaert M."/>
        </authorList>
    </citation>
    <scope>NUCLEOTIDE SEQUENCE [LARGE SCALE GENOMIC DNA]</scope>
    <source>
        <strain evidence="9">wild</strain>
    </source>
</reference>
<feature type="domain" description="Peripheral subunit-binding (PSBD)" evidence="7">
    <location>
        <begin position="169"/>
        <end position="206"/>
    </location>
</feature>
<dbReference type="Pfam" id="PF00198">
    <property type="entry name" value="2-oxoacid_dh"/>
    <property type="match status" value="1"/>
</dbReference>
<dbReference type="InterPro" id="IPR036625">
    <property type="entry name" value="E3-bd_dom_sf"/>
</dbReference>
<dbReference type="GO" id="GO:0016746">
    <property type="term" value="F:acyltransferase activity"/>
    <property type="evidence" value="ECO:0007669"/>
    <property type="project" value="UniProtKB-KW"/>
</dbReference>
<dbReference type="InterPro" id="IPR004167">
    <property type="entry name" value="PSBD"/>
</dbReference>
<dbReference type="InterPro" id="IPR000089">
    <property type="entry name" value="Biotin_lipoyl"/>
</dbReference>
<protein>
    <recommendedName>
        <fullName evidence="4">Dihydrolipoamide acetyltransferase component of pyruvate dehydrogenase complex</fullName>
        <ecNumber evidence="4">2.3.1.-</ecNumber>
    </recommendedName>
</protein>
<comment type="cofactor">
    <cofactor evidence="4">
        <name>(R)-lipoate</name>
        <dbReference type="ChEBI" id="CHEBI:83088"/>
    </cofactor>
</comment>
<dbReference type="PROSITE" id="PS50968">
    <property type="entry name" value="BIOTINYL_LIPOYL"/>
    <property type="match status" value="1"/>
</dbReference>
<proteinExistence type="inferred from homology"/>
<evidence type="ECO:0000256" key="4">
    <source>
        <dbReference type="RuleBase" id="RU003423"/>
    </source>
</evidence>
<evidence type="ECO:0000256" key="5">
    <source>
        <dbReference type="SAM" id="MobiDB-lite"/>
    </source>
</evidence>
<dbReference type="AlphaFoldDB" id="A0A6J8EWB4"/>
<dbReference type="SUPFAM" id="SSF51230">
    <property type="entry name" value="Single hybrid motif"/>
    <property type="match status" value="1"/>
</dbReference>
<dbReference type="InterPro" id="IPR001078">
    <property type="entry name" value="2-oxoacid_DH_actylTfrase"/>
</dbReference>
<feature type="region of interest" description="Disordered" evidence="5">
    <location>
        <begin position="230"/>
        <end position="264"/>
    </location>
</feature>
<evidence type="ECO:0000259" key="6">
    <source>
        <dbReference type="PROSITE" id="PS50968"/>
    </source>
</evidence>
<sequence>MAASGIVRFGRRFSKHLLSTGLKEPNKITENGHYIARTFFTKCADQASTPVLMPALSPTMSEGTIVKWLKKEGESVLPGDVLCEIQTDKAVVSMEVDDEGILAKILKPENTADIKIGTLIAVMVEEGDDWRSVEIPVESESTPTEPVSTSQKSPSTEDHTKTTSHKELSIGPSVRKLLEEYNITAATVQPSGPHGRLLKGWKPENTADIKIGTLIAVMVEEGDDWRSVEIPVESDSTQKEPVSTSQKSPSTEDHTTTTSHTELSIGPSVRRLLEEYNITAATVQPSGPHGRLLKGWMTIPHSYISIESNIKAVSHLRKQLLGEGIKVSINDFIIKASAIALQRVPALNAVWQGEEVKMSGNVDISVAVATDQGLITPIIKNAAYLAVDEISSSIKDLAIRAREGKLQLHEFQGGTFTISNLGMFGISEFTAVINPPQTAIMAIGSSRLVAGEDGQPQTNMTVTVSYDSRAIDETNASQFLEVFKEVMESPSLMIVGSSLSSTLKVAGSY</sequence>
<dbReference type="InterPro" id="IPR045257">
    <property type="entry name" value="E2/Pdx1"/>
</dbReference>
<dbReference type="Proteomes" id="UP000507470">
    <property type="component" value="Unassembled WGS sequence"/>
</dbReference>
<keyword evidence="3" id="KW-0809">Transit peptide</keyword>
<dbReference type="SUPFAM" id="SSF47005">
    <property type="entry name" value="Peripheral subunit-binding domain of 2-oxo acid dehydrogenase complex"/>
    <property type="match status" value="2"/>
</dbReference>
<dbReference type="Pfam" id="PF02817">
    <property type="entry name" value="E3_binding"/>
    <property type="match status" value="1"/>
</dbReference>
<dbReference type="GO" id="GO:0045254">
    <property type="term" value="C:pyruvate dehydrogenase complex"/>
    <property type="evidence" value="ECO:0007669"/>
    <property type="project" value="InterPro"/>
</dbReference>
<dbReference type="CDD" id="cd06849">
    <property type="entry name" value="lipoyl_domain"/>
    <property type="match status" value="1"/>
</dbReference>